<dbReference type="PROSITE" id="PS51873">
    <property type="entry name" value="TRIAD"/>
    <property type="match status" value="1"/>
</dbReference>
<keyword evidence="7" id="KW-0677">Repeat</keyword>
<evidence type="ECO:0000256" key="4">
    <source>
        <dbReference type="ARBA" id="ARBA00012251"/>
    </source>
</evidence>
<feature type="domain" description="RING-type" evidence="13">
    <location>
        <begin position="318"/>
        <end position="363"/>
    </location>
</feature>
<comment type="function">
    <text evidence="2">Might act as an E3 ubiquitin-protein ligase, or as part of E3 complex, which accepts ubiquitin from specific E2 ubiquitin-conjugating enzymes and then transfers it to substrates.</text>
</comment>
<dbReference type="InterPro" id="IPR044066">
    <property type="entry name" value="TRIAD_supradom"/>
</dbReference>
<dbReference type="CDD" id="cd22582">
    <property type="entry name" value="BRcat_RBR_unk"/>
    <property type="match status" value="1"/>
</dbReference>
<dbReference type="Gene3D" id="3.30.40.10">
    <property type="entry name" value="Zinc/RING finger domain, C3HC4 (zinc finger)"/>
    <property type="match status" value="1"/>
</dbReference>
<evidence type="ECO:0000313" key="15">
    <source>
        <dbReference type="EMBL" id="KAK9813203.1"/>
    </source>
</evidence>
<dbReference type="InterPro" id="IPR001841">
    <property type="entry name" value="Znf_RING"/>
</dbReference>
<dbReference type="InterPro" id="IPR031127">
    <property type="entry name" value="E3_UB_ligase_RBR"/>
</dbReference>
<evidence type="ECO:0000256" key="8">
    <source>
        <dbReference type="ARBA" id="ARBA00022771"/>
    </source>
</evidence>
<keyword evidence="8 11" id="KW-0863">Zinc-finger</keyword>
<keyword evidence="5" id="KW-0808">Transferase</keyword>
<evidence type="ECO:0000256" key="5">
    <source>
        <dbReference type="ARBA" id="ARBA00022679"/>
    </source>
</evidence>
<feature type="domain" description="RING-type" evidence="14">
    <location>
        <begin position="314"/>
        <end position="463"/>
    </location>
</feature>
<reference evidence="15 16" key="1">
    <citation type="journal article" date="2024" name="Nat. Commun.">
        <title>Phylogenomics reveals the evolutionary origins of lichenization in chlorophyte algae.</title>
        <authorList>
            <person name="Puginier C."/>
            <person name="Libourel C."/>
            <person name="Otte J."/>
            <person name="Skaloud P."/>
            <person name="Haon M."/>
            <person name="Grisel S."/>
            <person name="Petersen M."/>
            <person name="Berrin J.G."/>
            <person name="Delaux P.M."/>
            <person name="Dal Grande F."/>
            <person name="Keller J."/>
        </authorList>
    </citation>
    <scope>NUCLEOTIDE SEQUENCE [LARGE SCALE GENOMIC DNA]</scope>
    <source>
        <strain evidence="15 16">SAG 2043</strain>
    </source>
</reference>
<keyword evidence="6" id="KW-0479">Metal-binding</keyword>
<dbReference type="GO" id="GO:0004523">
    <property type="term" value="F:RNA-DNA hybrid ribonuclease activity"/>
    <property type="evidence" value="ECO:0007669"/>
    <property type="project" value="InterPro"/>
</dbReference>
<keyword evidence="16" id="KW-1185">Reference proteome</keyword>
<dbReference type="InterPro" id="IPR002156">
    <property type="entry name" value="RNaseH_domain"/>
</dbReference>
<sequence>MACLEVDLTDVQGQLNQTRRDIDGLDSFELAYKLQLEEVLQASAALSRQQGSNQDHETEVVMVEAGEELAEVRKLASLQESYLVDAAQGQVDLSLAQDLSKKDRREAALLQHDSLIARHLNGLSENEDSDACDDPIDVDGGAPADFSVRLCFAGSCQQHLGPAGCAAMLLSPAGDVLWQGKEHLGSSSLIQARYAALLAGLNKALELGFTSVQADGPSAVLAKVLGYEDVQQSSLMDLHARVTATIQKLHSFQQAPAGPMDNRVYDLARAAMHDQDSQRPAQGDHHKTPHAAASSSKQVQVPDVVILDSKEDDRVEQCKICLEEVPGSAIHVVGGCLHRFCKGCLGQHAITLIRAKTFPVRCPEAACSNQLASWECRVLLLSAPQELQQYLQMEAEAAIPEEARIYCPFPGCATLLLHEDAVAGEPSECPACHRALCAGCRSAWHQGLTCETSCGARPRTAPS</sequence>
<dbReference type="GO" id="GO:0003676">
    <property type="term" value="F:nucleic acid binding"/>
    <property type="evidence" value="ECO:0007669"/>
    <property type="project" value="InterPro"/>
</dbReference>
<dbReference type="PROSITE" id="PS50089">
    <property type="entry name" value="ZF_RING_2"/>
    <property type="match status" value="1"/>
</dbReference>
<evidence type="ECO:0000259" key="13">
    <source>
        <dbReference type="PROSITE" id="PS50089"/>
    </source>
</evidence>
<dbReference type="InterPro" id="IPR013083">
    <property type="entry name" value="Znf_RING/FYVE/PHD"/>
</dbReference>
<dbReference type="EC" id="2.3.2.31" evidence="4"/>
<accession>A0AAW1PYC2</accession>
<feature type="compositionally biased region" description="Basic and acidic residues" evidence="12">
    <location>
        <begin position="273"/>
        <end position="286"/>
    </location>
</feature>
<feature type="region of interest" description="Disordered" evidence="12">
    <location>
        <begin position="273"/>
        <end position="299"/>
    </location>
</feature>
<gene>
    <name evidence="15" type="ORF">WJX72_010522</name>
</gene>
<dbReference type="Pfam" id="PF01485">
    <property type="entry name" value="IBR"/>
    <property type="match status" value="1"/>
</dbReference>
<dbReference type="InterPro" id="IPR036397">
    <property type="entry name" value="RNaseH_sf"/>
</dbReference>
<name>A0AAW1PYC2_9CHLO</name>
<evidence type="ECO:0000256" key="3">
    <source>
        <dbReference type="ARBA" id="ARBA00005884"/>
    </source>
</evidence>
<dbReference type="AlphaFoldDB" id="A0AAW1PYC2"/>
<dbReference type="PANTHER" id="PTHR11685">
    <property type="entry name" value="RBR FAMILY RING FINGER AND IBR DOMAIN-CONTAINING"/>
    <property type="match status" value="1"/>
</dbReference>
<dbReference type="GO" id="GO:0016567">
    <property type="term" value="P:protein ubiquitination"/>
    <property type="evidence" value="ECO:0007669"/>
    <property type="project" value="InterPro"/>
</dbReference>
<dbReference type="InterPro" id="IPR017907">
    <property type="entry name" value="Znf_RING_CS"/>
</dbReference>
<keyword evidence="10" id="KW-0862">Zinc</keyword>
<evidence type="ECO:0000256" key="6">
    <source>
        <dbReference type="ARBA" id="ARBA00022723"/>
    </source>
</evidence>
<dbReference type="Proteomes" id="UP001489004">
    <property type="component" value="Unassembled WGS sequence"/>
</dbReference>
<dbReference type="SUPFAM" id="SSF57850">
    <property type="entry name" value="RING/U-box"/>
    <property type="match status" value="1"/>
</dbReference>
<protein>
    <recommendedName>
        <fullName evidence="4">RBR-type E3 ubiquitin transferase</fullName>
        <ecNumber evidence="4">2.3.2.31</ecNumber>
    </recommendedName>
</protein>
<evidence type="ECO:0000256" key="12">
    <source>
        <dbReference type="SAM" id="MobiDB-lite"/>
    </source>
</evidence>
<dbReference type="InterPro" id="IPR002867">
    <property type="entry name" value="IBR_dom"/>
</dbReference>
<evidence type="ECO:0000256" key="11">
    <source>
        <dbReference type="PROSITE-ProRule" id="PRU00175"/>
    </source>
</evidence>
<comment type="catalytic activity">
    <reaction evidence="1">
        <text>[E2 ubiquitin-conjugating enzyme]-S-ubiquitinyl-L-cysteine + [acceptor protein]-L-lysine = [E2 ubiquitin-conjugating enzyme]-L-cysteine + [acceptor protein]-N(6)-ubiquitinyl-L-lysine.</text>
        <dbReference type="EC" id="2.3.2.31"/>
    </reaction>
</comment>
<dbReference type="Pfam" id="PF13456">
    <property type="entry name" value="RVT_3"/>
    <property type="match status" value="1"/>
</dbReference>
<evidence type="ECO:0000256" key="2">
    <source>
        <dbReference type="ARBA" id="ARBA00003976"/>
    </source>
</evidence>
<evidence type="ECO:0000259" key="14">
    <source>
        <dbReference type="PROSITE" id="PS51873"/>
    </source>
</evidence>
<dbReference type="EMBL" id="JALJOR010000008">
    <property type="protein sequence ID" value="KAK9813203.1"/>
    <property type="molecule type" value="Genomic_DNA"/>
</dbReference>
<proteinExistence type="inferred from homology"/>
<evidence type="ECO:0000313" key="16">
    <source>
        <dbReference type="Proteomes" id="UP001489004"/>
    </source>
</evidence>
<organism evidence="15 16">
    <name type="scientific">[Myrmecia] bisecta</name>
    <dbReference type="NCBI Taxonomy" id="41462"/>
    <lineage>
        <taxon>Eukaryota</taxon>
        <taxon>Viridiplantae</taxon>
        <taxon>Chlorophyta</taxon>
        <taxon>core chlorophytes</taxon>
        <taxon>Trebouxiophyceae</taxon>
        <taxon>Trebouxiales</taxon>
        <taxon>Trebouxiaceae</taxon>
        <taxon>Myrmecia</taxon>
    </lineage>
</organism>
<evidence type="ECO:0000256" key="10">
    <source>
        <dbReference type="ARBA" id="ARBA00022833"/>
    </source>
</evidence>
<comment type="caution">
    <text evidence="15">The sequence shown here is derived from an EMBL/GenBank/DDBJ whole genome shotgun (WGS) entry which is preliminary data.</text>
</comment>
<dbReference type="Gene3D" id="3.30.420.10">
    <property type="entry name" value="Ribonuclease H-like superfamily/Ribonuclease H"/>
    <property type="match status" value="1"/>
</dbReference>
<evidence type="ECO:0000256" key="9">
    <source>
        <dbReference type="ARBA" id="ARBA00022786"/>
    </source>
</evidence>
<dbReference type="GO" id="GO:0061630">
    <property type="term" value="F:ubiquitin protein ligase activity"/>
    <property type="evidence" value="ECO:0007669"/>
    <property type="project" value="UniProtKB-EC"/>
</dbReference>
<dbReference type="GO" id="GO:0008270">
    <property type="term" value="F:zinc ion binding"/>
    <property type="evidence" value="ECO:0007669"/>
    <property type="project" value="UniProtKB-KW"/>
</dbReference>
<dbReference type="SMART" id="SM00184">
    <property type="entry name" value="RING"/>
    <property type="match status" value="1"/>
</dbReference>
<dbReference type="SMART" id="SM00647">
    <property type="entry name" value="IBR"/>
    <property type="match status" value="1"/>
</dbReference>
<evidence type="ECO:0000256" key="1">
    <source>
        <dbReference type="ARBA" id="ARBA00001798"/>
    </source>
</evidence>
<keyword evidence="9" id="KW-0833">Ubl conjugation pathway</keyword>
<evidence type="ECO:0000256" key="7">
    <source>
        <dbReference type="ARBA" id="ARBA00022737"/>
    </source>
</evidence>
<dbReference type="PROSITE" id="PS00518">
    <property type="entry name" value="ZF_RING_1"/>
    <property type="match status" value="1"/>
</dbReference>
<comment type="similarity">
    <text evidence="3">Belongs to the RBR family. Ariadne subfamily.</text>
</comment>